<name>A0ABP7YL94_9SPHI</name>
<reference evidence="2" key="1">
    <citation type="journal article" date="2019" name="Int. J. Syst. Evol. Microbiol.">
        <title>The Global Catalogue of Microorganisms (GCM) 10K type strain sequencing project: providing services to taxonomists for standard genome sequencing and annotation.</title>
        <authorList>
            <consortium name="The Broad Institute Genomics Platform"/>
            <consortium name="The Broad Institute Genome Sequencing Center for Infectious Disease"/>
            <person name="Wu L."/>
            <person name="Ma J."/>
        </authorList>
    </citation>
    <scope>NUCLEOTIDE SEQUENCE [LARGE SCALE GENOMIC DNA]</scope>
    <source>
        <strain evidence="2">JCM 16704</strain>
    </source>
</reference>
<dbReference type="EMBL" id="BAAAZI010000006">
    <property type="protein sequence ID" value="GAA4137948.1"/>
    <property type="molecule type" value="Genomic_DNA"/>
</dbReference>
<comment type="caution">
    <text evidence="1">The sequence shown here is derived from an EMBL/GenBank/DDBJ whole genome shotgun (WGS) entry which is preliminary data.</text>
</comment>
<keyword evidence="2" id="KW-1185">Reference proteome</keyword>
<accession>A0ABP7YL94</accession>
<evidence type="ECO:0000313" key="1">
    <source>
        <dbReference type="EMBL" id="GAA4137948.1"/>
    </source>
</evidence>
<protein>
    <submittedName>
        <fullName evidence="1">Uncharacterized protein</fullName>
    </submittedName>
</protein>
<evidence type="ECO:0000313" key="2">
    <source>
        <dbReference type="Proteomes" id="UP001500101"/>
    </source>
</evidence>
<organism evidence="1 2">
    <name type="scientific">Sphingobacterium kyonggiense</name>
    <dbReference type="NCBI Taxonomy" id="714075"/>
    <lineage>
        <taxon>Bacteria</taxon>
        <taxon>Pseudomonadati</taxon>
        <taxon>Bacteroidota</taxon>
        <taxon>Sphingobacteriia</taxon>
        <taxon>Sphingobacteriales</taxon>
        <taxon>Sphingobacteriaceae</taxon>
        <taxon>Sphingobacterium</taxon>
    </lineage>
</organism>
<gene>
    <name evidence="1" type="ORF">GCM10022216_14540</name>
</gene>
<sequence length="286" mass="32716">MHSIEIPSIEQSILIPSEWDDCSNEQAEFILKHAMRLISGELDMEVFQSIIFKYFTGIKTGISYIIRQKLGLNKSINERIFALSSELCSWVFEKNEIGNYQLSFETVNNFFPVLLSKYHGPKALLSDLSFSEFNDALSLLNLYYDQKDDFEESENTLNQFLSIIYRPLDNQGIRIAYNPNSINSDIFKSELTWRKQLIAVWFSYCIKCLQSQDLVIDGLEVNFKALFPEASNSNTGKNKIHLGWKGVLMDIAESGVFGDAKGTGATSLYDILIFLLKKQQEQPKQP</sequence>
<dbReference type="RefSeq" id="WP_344673960.1">
    <property type="nucleotide sequence ID" value="NZ_BAAAZI010000006.1"/>
</dbReference>
<dbReference type="Proteomes" id="UP001500101">
    <property type="component" value="Unassembled WGS sequence"/>
</dbReference>
<proteinExistence type="predicted"/>